<keyword evidence="2" id="KW-0436">Ligase</keyword>
<protein>
    <submittedName>
        <fullName evidence="4">AMP-binding protein</fullName>
    </submittedName>
</protein>
<keyword evidence="5" id="KW-1185">Reference proteome</keyword>
<evidence type="ECO:0000259" key="3">
    <source>
        <dbReference type="Pfam" id="PF00501"/>
    </source>
</evidence>
<dbReference type="Pfam" id="PF00501">
    <property type="entry name" value="AMP-binding"/>
    <property type="match status" value="1"/>
</dbReference>
<accession>A0ABW4PWT1</accession>
<evidence type="ECO:0000256" key="2">
    <source>
        <dbReference type="ARBA" id="ARBA00022598"/>
    </source>
</evidence>
<dbReference type="InterPro" id="IPR000873">
    <property type="entry name" value="AMP-dep_synth/lig_dom"/>
</dbReference>
<dbReference type="RefSeq" id="WP_343903975.1">
    <property type="nucleotide sequence ID" value="NZ_BAAAIS010000002.1"/>
</dbReference>
<comment type="caution">
    <text evidence="4">The sequence shown here is derived from an EMBL/GenBank/DDBJ whole genome shotgun (WGS) entry which is preliminary data.</text>
</comment>
<name>A0ABW4PWT1_9MICO</name>
<organism evidence="4 5">
    <name type="scientific">Brachybacterium rhamnosum</name>
    <dbReference type="NCBI Taxonomy" id="173361"/>
    <lineage>
        <taxon>Bacteria</taxon>
        <taxon>Bacillati</taxon>
        <taxon>Actinomycetota</taxon>
        <taxon>Actinomycetes</taxon>
        <taxon>Micrococcales</taxon>
        <taxon>Dermabacteraceae</taxon>
        <taxon>Brachybacterium</taxon>
    </lineage>
</organism>
<dbReference type="PANTHER" id="PTHR43201:SF5">
    <property type="entry name" value="MEDIUM-CHAIN ACYL-COA LIGASE ACSF2, MITOCHONDRIAL"/>
    <property type="match status" value="1"/>
</dbReference>
<dbReference type="EMBL" id="JBHUFL010000002">
    <property type="protein sequence ID" value="MFD1834754.1"/>
    <property type="molecule type" value="Genomic_DNA"/>
</dbReference>
<sequence length="514" mass="55131">MPVRRSISRIIAERGARDPSEPVVLDARGVLTAGELAAGARSLARRLRRAGVRVDDHVEVSLGNDRDMVIACCAVWEAGATPLPLAPGLVHAERERIEDIARPTASIGALPARPDVVHLQVAGTADGADDTDRSPDLDPDLAASCWKAMTTSGSTGRPKIVRASAPALLDPERAVAPYLPRDQVQLVAGPLTHPAPFTYAFRGLLTGHRLVLLPRFTPEAWLDAVEEHRVTWAMVVPTMLHRLLRLPPSRRSPARLASLRTLLHIGAPCAVPLKREVIDWLGPERVLEVYAGSESNGIVMIDGADWLAHPGSVGRPLPGTSARIVDAEGRALPPGRTGLVQMRREGAPASHYLGAPSRRDAEGWDTLGDLGRLDAAGYLHLTDREDDMIDRGGELIAPAAIEAELEQHPEVRGALVLGLPDAEWGHRIAAVLDVPGVGPDGEDGEGGDAAEAVGRRILAGVRPRLGHRTPQEVLVVDRLLRDDAGKARRRAWVTAFEEGGLRSRRPPAPPPRPS</sequence>
<dbReference type="PANTHER" id="PTHR43201">
    <property type="entry name" value="ACYL-COA SYNTHETASE"/>
    <property type="match status" value="1"/>
</dbReference>
<dbReference type="Gene3D" id="3.40.50.12780">
    <property type="entry name" value="N-terminal domain of ligase-like"/>
    <property type="match status" value="1"/>
</dbReference>
<dbReference type="SUPFAM" id="SSF56801">
    <property type="entry name" value="Acetyl-CoA synthetase-like"/>
    <property type="match status" value="1"/>
</dbReference>
<evidence type="ECO:0000313" key="4">
    <source>
        <dbReference type="EMBL" id="MFD1834754.1"/>
    </source>
</evidence>
<dbReference type="InterPro" id="IPR045851">
    <property type="entry name" value="AMP-bd_C_sf"/>
</dbReference>
<comment type="similarity">
    <text evidence="1">Belongs to the ATP-dependent AMP-binding enzyme family.</text>
</comment>
<dbReference type="Gene3D" id="3.30.300.30">
    <property type="match status" value="1"/>
</dbReference>
<evidence type="ECO:0000256" key="1">
    <source>
        <dbReference type="ARBA" id="ARBA00006432"/>
    </source>
</evidence>
<proteinExistence type="inferred from homology"/>
<gene>
    <name evidence="4" type="ORF">ACFSDA_06650</name>
</gene>
<feature type="domain" description="AMP-dependent synthetase/ligase" evidence="3">
    <location>
        <begin position="13"/>
        <end position="345"/>
    </location>
</feature>
<dbReference type="Proteomes" id="UP001597280">
    <property type="component" value="Unassembled WGS sequence"/>
</dbReference>
<reference evidence="5" key="1">
    <citation type="journal article" date="2019" name="Int. J. Syst. Evol. Microbiol.">
        <title>The Global Catalogue of Microorganisms (GCM) 10K type strain sequencing project: providing services to taxonomists for standard genome sequencing and annotation.</title>
        <authorList>
            <consortium name="The Broad Institute Genomics Platform"/>
            <consortium name="The Broad Institute Genome Sequencing Center for Infectious Disease"/>
            <person name="Wu L."/>
            <person name="Ma J."/>
        </authorList>
    </citation>
    <scope>NUCLEOTIDE SEQUENCE [LARGE SCALE GENOMIC DNA]</scope>
    <source>
        <strain evidence="5">JCM 11650</strain>
    </source>
</reference>
<evidence type="ECO:0000313" key="5">
    <source>
        <dbReference type="Proteomes" id="UP001597280"/>
    </source>
</evidence>
<dbReference type="InterPro" id="IPR042099">
    <property type="entry name" value="ANL_N_sf"/>
</dbReference>